<dbReference type="InterPro" id="IPR055825">
    <property type="entry name" value="DUF7401"/>
</dbReference>
<dbReference type="Pfam" id="PF24133">
    <property type="entry name" value="DUF7400"/>
    <property type="match status" value="1"/>
</dbReference>
<dbReference type="Pfam" id="PF07929">
    <property type="entry name" value="PRiA4_ORF3"/>
    <property type="match status" value="1"/>
</dbReference>
<dbReference type="EMBL" id="PYMC01000003">
    <property type="protein sequence ID" value="PSW06039.1"/>
    <property type="molecule type" value="Genomic_DNA"/>
</dbReference>
<dbReference type="InterPro" id="IPR055824">
    <property type="entry name" value="DUF7400"/>
</dbReference>
<sequence length="768" mass="87695">MYLFGLYLEKHHTLGLSILFNTFNAGNFGRQRRTIRVRGLRLYGKYLLFQYSRANIVELSTFIGAFEDYLENNAAKDLSVLPPDIQLLLESPLSLNYVVTMGCTSPYDDESDEFELLLQWLEYSAGHFYLLKRSDPELFHQFNEIVSAVLIALLEDDKIHPDCAYQVVRVLKSHQVSVPEEVMSWLQEIYMDNANHTGTNVIDTPEDLISHIHASGIRNGEDFVLLMMSELAMLPAGGITQLLSIVSELHWYLDAAVILLAHQDENVRVEVQDFLQQLPDSEWSKLSNIKYLSLLRYHADVSLKADLERWQRLTLRAQKHDENDTEVVEVQASMPDGQDTVVLMLLLKRDTEYSVWSGMLRLDLGVVDGMYRPDADMEEWLQLKSMAAEDVDSMAVSLDYPAKVFPWLLAVGQKAGTWLDIETLMLLARVPLSWGQPQPVRLLDVIKEFEAVPSEREINQVRSCSAMILNHPITQTWFEIDLPAGCKTVRDVINKVYLADRTYLAKRLVLSGLLCRYQLKSDLLADDEKLFMLCAYDLLVNDLKRKKLPLLEQLAERSLSAMDEKAVFLATNKLSMQPGHGYVLKIELNGVSPAVWRRFTVSNKCSLLDLHTAVQVVMGWDDTHLFEFQKGRTRYSPDFNGNVDGDIDNDDEGFDGLAAIPLGSLLKKPSDSIHYIYDFGDNWHHTITLERINKRDCLTPIVTAGKNMCPPEDCGGVPGYQELLKAYKLKKEDDLEQLEWFGWDEEGFDPKVFDKKAVNQRLQHVFAD</sequence>
<evidence type="ECO:0000259" key="3">
    <source>
        <dbReference type="Pfam" id="PF24134"/>
    </source>
</evidence>
<dbReference type="Pfam" id="PF24134">
    <property type="entry name" value="DUF7401"/>
    <property type="match status" value="1"/>
</dbReference>
<comment type="caution">
    <text evidence="4">The sequence shown here is derived from an EMBL/GenBank/DDBJ whole genome shotgun (WGS) entry which is preliminary data.</text>
</comment>
<gene>
    <name evidence="4" type="ORF">C9I89_05855</name>
</gene>
<dbReference type="InterPro" id="IPR012912">
    <property type="entry name" value="Plasmid_pRiA4b_Orf3-like"/>
</dbReference>
<keyword evidence="5" id="KW-1185">Reference proteome</keyword>
<protein>
    <recommendedName>
        <fullName evidence="6">TnpR protein</fullName>
    </recommendedName>
</protein>
<dbReference type="PANTHER" id="PTHR41878:SF1">
    <property type="entry name" value="TNPR PROTEIN"/>
    <property type="match status" value="1"/>
</dbReference>
<dbReference type="Gene3D" id="3.10.290.30">
    <property type="entry name" value="MM3350-like"/>
    <property type="match status" value="1"/>
</dbReference>
<dbReference type="AlphaFoldDB" id="A0A2T3N158"/>
<evidence type="ECO:0000259" key="2">
    <source>
        <dbReference type="Pfam" id="PF24133"/>
    </source>
</evidence>
<evidence type="ECO:0000259" key="1">
    <source>
        <dbReference type="Pfam" id="PF07929"/>
    </source>
</evidence>
<dbReference type="PANTHER" id="PTHR41878">
    <property type="entry name" value="LEXA REPRESSOR-RELATED"/>
    <property type="match status" value="1"/>
</dbReference>
<evidence type="ECO:0008006" key="6">
    <source>
        <dbReference type="Google" id="ProtNLM"/>
    </source>
</evidence>
<dbReference type="InterPro" id="IPR024047">
    <property type="entry name" value="MM3350-like_sf"/>
</dbReference>
<dbReference type="OrthoDB" id="9816539at2"/>
<organism evidence="4 5">
    <name type="scientific">Photobacterium lipolyticum</name>
    <dbReference type="NCBI Taxonomy" id="266810"/>
    <lineage>
        <taxon>Bacteria</taxon>
        <taxon>Pseudomonadati</taxon>
        <taxon>Pseudomonadota</taxon>
        <taxon>Gammaproteobacteria</taxon>
        <taxon>Vibrionales</taxon>
        <taxon>Vibrionaceae</taxon>
        <taxon>Photobacterium</taxon>
    </lineage>
</organism>
<feature type="domain" description="Plasmid pRiA4b Orf3-like" evidence="1">
    <location>
        <begin position="582"/>
        <end position="756"/>
    </location>
</feature>
<reference evidence="4 5" key="1">
    <citation type="submission" date="2018-03" db="EMBL/GenBank/DDBJ databases">
        <title>Whole genome sequencing of Histamine producing bacteria.</title>
        <authorList>
            <person name="Butler K."/>
        </authorList>
    </citation>
    <scope>NUCLEOTIDE SEQUENCE [LARGE SCALE GENOMIC DNA]</scope>
    <source>
        <strain evidence="4 5">DSM 16190</strain>
    </source>
</reference>
<evidence type="ECO:0000313" key="4">
    <source>
        <dbReference type="EMBL" id="PSW06039.1"/>
    </source>
</evidence>
<dbReference type="Proteomes" id="UP000240904">
    <property type="component" value="Unassembled WGS sequence"/>
</dbReference>
<dbReference type="SUPFAM" id="SSF159941">
    <property type="entry name" value="MM3350-like"/>
    <property type="match status" value="1"/>
</dbReference>
<feature type="domain" description="DUF7400" evidence="2">
    <location>
        <begin position="90"/>
        <end position="315"/>
    </location>
</feature>
<feature type="domain" description="DUF7401" evidence="3">
    <location>
        <begin position="325"/>
        <end position="437"/>
    </location>
</feature>
<proteinExistence type="predicted"/>
<name>A0A2T3N158_9GAMM</name>
<accession>A0A2T3N158</accession>
<evidence type="ECO:0000313" key="5">
    <source>
        <dbReference type="Proteomes" id="UP000240904"/>
    </source>
</evidence>